<proteinExistence type="predicted"/>
<sequence>MIEHWYEYLPAAWFTPEGRWYVAISVLLLLGIAFAIGFMLGKKYNKPKVSTNTIKFN</sequence>
<gene>
    <name evidence="2" type="ORF">SAMN05216462_1317</name>
</gene>
<evidence type="ECO:0000256" key="1">
    <source>
        <dbReference type="SAM" id="Phobius"/>
    </source>
</evidence>
<name>A0A1H4APT4_XYLRU</name>
<protein>
    <submittedName>
        <fullName evidence="2">Uncharacterized protein</fullName>
    </submittedName>
</protein>
<evidence type="ECO:0000313" key="2">
    <source>
        <dbReference type="EMBL" id="SEA37959.1"/>
    </source>
</evidence>
<accession>A0A1H4APT4</accession>
<evidence type="ECO:0000313" key="3">
    <source>
        <dbReference type="Proteomes" id="UP000182257"/>
    </source>
</evidence>
<keyword evidence="1" id="KW-0472">Membrane</keyword>
<reference evidence="2 3" key="1">
    <citation type="submission" date="2016-10" db="EMBL/GenBank/DDBJ databases">
        <authorList>
            <person name="de Groot N.N."/>
        </authorList>
    </citation>
    <scope>NUCLEOTIDE SEQUENCE [LARGE SCALE GENOMIC DNA]</scope>
    <source>
        <strain evidence="2 3">D31d</strain>
    </source>
</reference>
<dbReference type="EMBL" id="FNRF01000002">
    <property type="protein sequence ID" value="SEA37959.1"/>
    <property type="molecule type" value="Genomic_DNA"/>
</dbReference>
<keyword evidence="1" id="KW-0812">Transmembrane</keyword>
<feature type="transmembrane region" description="Helical" evidence="1">
    <location>
        <begin position="20"/>
        <end position="40"/>
    </location>
</feature>
<dbReference type="AlphaFoldDB" id="A0A1H4APT4"/>
<organism evidence="2 3">
    <name type="scientific">Xylanibacter ruminicola</name>
    <name type="common">Prevotella ruminicola</name>
    <dbReference type="NCBI Taxonomy" id="839"/>
    <lineage>
        <taxon>Bacteria</taxon>
        <taxon>Pseudomonadati</taxon>
        <taxon>Bacteroidota</taxon>
        <taxon>Bacteroidia</taxon>
        <taxon>Bacteroidales</taxon>
        <taxon>Prevotellaceae</taxon>
        <taxon>Xylanibacter</taxon>
    </lineage>
</organism>
<dbReference type="Proteomes" id="UP000182257">
    <property type="component" value="Unassembled WGS sequence"/>
</dbReference>
<keyword evidence="1" id="KW-1133">Transmembrane helix</keyword>
<dbReference type="RefSeq" id="WP_175456317.1">
    <property type="nucleotide sequence ID" value="NZ_FNRF01000002.1"/>
</dbReference>